<dbReference type="AlphaFoldDB" id="A0A6M3MBZ1"/>
<dbReference type="EMBL" id="MT143855">
    <property type="protein sequence ID" value="QJB03670.1"/>
    <property type="molecule type" value="Genomic_DNA"/>
</dbReference>
<organism evidence="1">
    <name type="scientific">viral metagenome</name>
    <dbReference type="NCBI Taxonomy" id="1070528"/>
    <lineage>
        <taxon>unclassified sequences</taxon>
        <taxon>metagenomes</taxon>
        <taxon>organismal metagenomes</taxon>
    </lineage>
</organism>
<protein>
    <submittedName>
        <fullName evidence="1">Uncharacterized protein</fullName>
    </submittedName>
</protein>
<name>A0A6M3MBZ1_9ZZZZ</name>
<evidence type="ECO:0000313" key="1">
    <source>
        <dbReference type="EMBL" id="QJB03670.1"/>
    </source>
</evidence>
<proteinExistence type="predicted"/>
<accession>A0A6M3MBZ1</accession>
<gene>
    <name evidence="1" type="ORF">MM171B00591_0030</name>
</gene>
<reference evidence="1" key="1">
    <citation type="submission" date="2020-03" db="EMBL/GenBank/DDBJ databases">
        <title>The deep terrestrial virosphere.</title>
        <authorList>
            <person name="Holmfeldt K."/>
            <person name="Nilsson E."/>
            <person name="Simone D."/>
            <person name="Lopez-Fernandez M."/>
            <person name="Wu X."/>
            <person name="de Brujin I."/>
            <person name="Lundin D."/>
            <person name="Andersson A."/>
            <person name="Bertilsson S."/>
            <person name="Dopson M."/>
        </authorList>
    </citation>
    <scope>NUCLEOTIDE SEQUENCE</scope>
    <source>
        <strain evidence="1">MM171B00591</strain>
    </source>
</reference>
<sequence length="53" mass="6251">MPKICLSCIHNEGICKNLLYRKWYAYMRDSCTMYSTLTQQLGIDRKEGDSKDE</sequence>